<accession>A0A368U9M9</accession>
<comment type="caution">
    <text evidence="3">The sequence shown here is derived from an EMBL/GenBank/DDBJ whole genome shotgun (WGS) entry which is preliminary data.</text>
</comment>
<name>A0A368U9M9_9GAMM</name>
<dbReference type="Pfam" id="PF04917">
    <property type="entry name" value="Shufflon_N"/>
    <property type="match status" value="1"/>
</dbReference>
<protein>
    <submittedName>
        <fullName evidence="3">Shufflon system plasmid conjugative transfer pilus tip adhesin PilV</fullName>
    </submittedName>
</protein>
<sequence length="390" mass="40888">MPGTTCEVCMKRTQGGWISLEIIGAILVIAAISPMLFGWYMNYQNSLTSQVTASHLSRLTAAVESYTKSNWSTLHSQATSAGAAEIDHATLVAEGYLPADFSMINPLDQDYEVIAIPGPDDSLTILIAGTDGSPGHNGTLTGDDLNLVTRIAPAVVRASGINAGYIPYTQLPGSSPTVFEGPDGAWTFDFSSNAALAGLDIFQGSVASLIHLESGAINNDYLYRSNIGIPELNRMETTLDMHGNDIVDGGTILARDVVIDDVKIDGQPASLSRAVFVMTRMRPNQTISKPECPTYSDGTVSTPLVFVAVDGAPTGGTSGAGMTIATTSGNVTGVVQSVRTDAVDNGSNWTLRMQVYIQGGTAGTTGNWYTVNAASGANWEASLMVGTKCS</sequence>
<reference evidence="3 4" key="1">
    <citation type="submission" date="2018-07" db="EMBL/GenBank/DDBJ databases">
        <title>Halomonas rutogse sp. nov., isolated from Lake TangqianCo on Tibetan Plateau.</title>
        <authorList>
            <person name="Lu H."/>
            <person name="Xing P."/>
            <person name="Wu Q."/>
        </authorList>
    </citation>
    <scope>NUCLEOTIDE SEQUENCE [LARGE SCALE GENOMIC DNA]</scope>
    <source>
        <strain evidence="3 4">TQ8S</strain>
    </source>
</reference>
<organism evidence="3 4">
    <name type="scientific">Vreelandella rituensis</name>
    <dbReference type="NCBI Taxonomy" id="2282306"/>
    <lineage>
        <taxon>Bacteria</taxon>
        <taxon>Pseudomonadati</taxon>
        <taxon>Pseudomonadota</taxon>
        <taxon>Gammaproteobacteria</taxon>
        <taxon>Oceanospirillales</taxon>
        <taxon>Halomonadaceae</taxon>
        <taxon>Vreelandella</taxon>
    </lineage>
</organism>
<keyword evidence="1" id="KW-0812">Transmembrane</keyword>
<dbReference type="OrthoDB" id="7220054at2"/>
<evidence type="ECO:0000259" key="2">
    <source>
        <dbReference type="Pfam" id="PF04917"/>
    </source>
</evidence>
<keyword evidence="1" id="KW-1133">Transmembrane helix</keyword>
<keyword evidence="4" id="KW-1185">Reference proteome</keyword>
<proteinExistence type="predicted"/>
<evidence type="ECO:0000313" key="4">
    <source>
        <dbReference type="Proteomes" id="UP000253204"/>
    </source>
</evidence>
<evidence type="ECO:0000313" key="3">
    <source>
        <dbReference type="EMBL" id="RCV93810.1"/>
    </source>
</evidence>
<feature type="transmembrane region" description="Helical" evidence="1">
    <location>
        <begin position="20"/>
        <end position="41"/>
    </location>
</feature>
<keyword evidence="1" id="KW-0472">Membrane</keyword>
<dbReference type="InterPro" id="IPR007001">
    <property type="entry name" value="Shufflon_N"/>
</dbReference>
<dbReference type="AlphaFoldDB" id="A0A368U9M9"/>
<dbReference type="EMBL" id="QPIJ01000001">
    <property type="protein sequence ID" value="RCV93810.1"/>
    <property type="molecule type" value="Genomic_DNA"/>
</dbReference>
<gene>
    <name evidence="3" type="ORF">DU506_01240</name>
</gene>
<feature type="domain" description="Bacterial shufflon protein N-terminal" evidence="2">
    <location>
        <begin position="42"/>
        <end position="275"/>
    </location>
</feature>
<dbReference type="Proteomes" id="UP000253204">
    <property type="component" value="Unassembled WGS sequence"/>
</dbReference>
<evidence type="ECO:0000256" key="1">
    <source>
        <dbReference type="SAM" id="Phobius"/>
    </source>
</evidence>